<dbReference type="RefSeq" id="WP_183855630.1">
    <property type="nucleotide sequence ID" value="NZ_JACHOO010000004.1"/>
</dbReference>
<dbReference type="PROSITE" id="PS51296">
    <property type="entry name" value="RIESKE"/>
    <property type="match status" value="1"/>
</dbReference>
<dbReference type="Gene3D" id="2.102.10.10">
    <property type="entry name" value="Rieske [2Fe-2S] iron-sulphur domain"/>
    <property type="match status" value="1"/>
</dbReference>
<evidence type="ECO:0000313" key="9">
    <source>
        <dbReference type="Proteomes" id="UP000523821"/>
    </source>
</evidence>
<dbReference type="AlphaFoldDB" id="A0A7W9FM00"/>
<dbReference type="Pfam" id="PF00355">
    <property type="entry name" value="Rieske"/>
    <property type="match status" value="1"/>
</dbReference>
<evidence type="ECO:0000256" key="6">
    <source>
        <dbReference type="ARBA" id="ARBA00038001"/>
    </source>
</evidence>
<evidence type="ECO:0000256" key="4">
    <source>
        <dbReference type="ARBA" id="ARBA00023014"/>
    </source>
</evidence>
<dbReference type="GO" id="GO:0046872">
    <property type="term" value="F:metal ion binding"/>
    <property type="evidence" value="ECO:0007669"/>
    <property type="project" value="UniProtKB-KW"/>
</dbReference>
<dbReference type="SUPFAM" id="SSF50022">
    <property type="entry name" value="ISP domain"/>
    <property type="match status" value="1"/>
</dbReference>
<dbReference type="CDD" id="cd03467">
    <property type="entry name" value="Rieske"/>
    <property type="match status" value="1"/>
</dbReference>
<sequence length="131" mass="14236">MAEYRVAREGDLAEGEKRVFVAGGVEIGLFRLDGRFIAWRNACPHQGGPVCQGRIFRRVIAEAGETGRPAGRRYHERDVNIVCPWHGAEFDIRTGVHVGSGLLRLAPVATLLRDGAVHVAIADEVEHGDGA</sequence>
<evidence type="ECO:0000256" key="5">
    <source>
        <dbReference type="ARBA" id="ARBA00034078"/>
    </source>
</evidence>
<reference evidence="8 9" key="1">
    <citation type="submission" date="2020-08" db="EMBL/GenBank/DDBJ databases">
        <title>Genomic Encyclopedia of Type Strains, Phase IV (KMG-IV): sequencing the most valuable type-strain genomes for metagenomic binning, comparative biology and taxonomic classification.</title>
        <authorList>
            <person name="Goeker M."/>
        </authorList>
    </citation>
    <scope>NUCLEOTIDE SEQUENCE [LARGE SCALE GENOMIC DNA]</scope>
    <source>
        <strain evidence="8 9">DSM 16268</strain>
    </source>
</reference>
<protein>
    <submittedName>
        <fullName evidence="8">Nitrite reductase/ring-hydroxylating ferredoxin subunit</fullName>
    </submittedName>
</protein>
<gene>
    <name evidence="8" type="ORF">GGQ63_002183</name>
</gene>
<evidence type="ECO:0000313" key="8">
    <source>
        <dbReference type="EMBL" id="MBB5753117.1"/>
    </source>
</evidence>
<evidence type="ECO:0000256" key="1">
    <source>
        <dbReference type="ARBA" id="ARBA00022714"/>
    </source>
</evidence>
<keyword evidence="2" id="KW-0479">Metal-binding</keyword>
<evidence type="ECO:0000256" key="3">
    <source>
        <dbReference type="ARBA" id="ARBA00023004"/>
    </source>
</evidence>
<name>A0A7W9FM00_9HYPH</name>
<comment type="cofactor">
    <cofactor evidence="5">
        <name>[2Fe-2S] cluster</name>
        <dbReference type="ChEBI" id="CHEBI:190135"/>
    </cofactor>
</comment>
<evidence type="ECO:0000256" key="2">
    <source>
        <dbReference type="ARBA" id="ARBA00022723"/>
    </source>
</evidence>
<comment type="caution">
    <text evidence="8">The sequence shown here is derived from an EMBL/GenBank/DDBJ whole genome shotgun (WGS) entry which is preliminary data.</text>
</comment>
<dbReference type="GO" id="GO:0051537">
    <property type="term" value="F:2 iron, 2 sulfur cluster binding"/>
    <property type="evidence" value="ECO:0007669"/>
    <property type="project" value="UniProtKB-KW"/>
</dbReference>
<keyword evidence="4" id="KW-0411">Iron-sulfur</keyword>
<feature type="domain" description="Rieske" evidence="7">
    <location>
        <begin position="4"/>
        <end position="119"/>
    </location>
</feature>
<evidence type="ECO:0000259" key="7">
    <source>
        <dbReference type="PROSITE" id="PS51296"/>
    </source>
</evidence>
<dbReference type="EMBL" id="JACHOO010000004">
    <property type="protein sequence ID" value="MBB5753117.1"/>
    <property type="molecule type" value="Genomic_DNA"/>
</dbReference>
<dbReference type="PANTHER" id="PTHR21496:SF0">
    <property type="entry name" value="RIESKE DOMAIN-CONTAINING PROTEIN"/>
    <property type="match status" value="1"/>
</dbReference>
<dbReference type="Proteomes" id="UP000523821">
    <property type="component" value="Unassembled WGS sequence"/>
</dbReference>
<keyword evidence="3" id="KW-0408">Iron</keyword>
<keyword evidence="1" id="KW-0001">2Fe-2S</keyword>
<dbReference type="PANTHER" id="PTHR21496">
    <property type="entry name" value="FERREDOXIN-RELATED"/>
    <property type="match status" value="1"/>
</dbReference>
<accession>A0A7W9FM00</accession>
<dbReference type="InterPro" id="IPR036922">
    <property type="entry name" value="Rieske_2Fe-2S_sf"/>
</dbReference>
<proteinExistence type="inferred from homology"/>
<comment type="similarity">
    <text evidence="6">Belongs to the bacterial ring-hydroxylating dioxygenase ferredoxin component family.</text>
</comment>
<dbReference type="InterPro" id="IPR017941">
    <property type="entry name" value="Rieske_2Fe-2S"/>
</dbReference>
<organism evidence="8 9">
    <name type="scientific">Prosthecomicrobium pneumaticum</name>
    <dbReference type="NCBI Taxonomy" id="81895"/>
    <lineage>
        <taxon>Bacteria</taxon>
        <taxon>Pseudomonadati</taxon>
        <taxon>Pseudomonadota</taxon>
        <taxon>Alphaproteobacteria</taxon>
        <taxon>Hyphomicrobiales</taxon>
        <taxon>Kaistiaceae</taxon>
        <taxon>Prosthecomicrobium</taxon>
    </lineage>
</organism>
<keyword evidence="9" id="KW-1185">Reference proteome</keyword>